<evidence type="ECO:0008006" key="4">
    <source>
        <dbReference type="Google" id="ProtNLM"/>
    </source>
</evidence>
<dbReference type="RefSeq" id="WP_029970056.1">
    <property type="nucleotide sequence ID" value="NZ_ATXV01000009.1"/>
</dbReference>
<feature type="transmembrane region" description="Helical" evidence="1">
    <location>
        <begin position="104"/>
        <end position="122"/>
    </location>
</feature>
<accession>A0ABD5CR18</accession>
<keyword evidence="1" id="KW-1133">Transmembrane helix</keyword>
<proteinExistence type="predicted"/>
<keyword evidence="1" id="KW-0812">Transmembrane</keyword>
<sequence length="144" mass="15373">MNLRLKSWLLALALSAACAGIVAYVNLMLVNPGHAQPLWLMQLHIVCSFVGALAGTRFVQGTPAALQGPTSRATIAQGVVADNRTVTVNFIVPGKSAFFSTGRCFMILCFVLCFMVQFVTVGEPSDDALRSPSAPGQQMRKLST</sequence>
<dbReference type="EMBL" id="JAVIZN010000002">
    <property type="protein sequence ID" value="MDR6207624.1"/>
    <property type="molecule type" value="Genomic_DNA"/>
</dbReference>
<dbReference type="AlphaFoldDB" id="A0ABD5CR18"/>
<name>A0ABD5CR18_9BURK</name>
<reference evidence="2 3" key="1">
    <citation type="submission" date="2023-08" db="EMBL/GenBank/DDBJ databases">
        <title>Genome sequencing of plant associated microbes to promote plant fitness in Sorghum bicolor and Oryza sativa.</title>
        <authorList>
            <person name="Coleman-Derr D."/>
        </authorList>
    </citation>
    <scope>NUCLEOTIDE SEQUENCE [LARGE SCALE GENOMIC DNA]</scope>
    <source>
        <strain evidence="2 3">SLBN-33</strain>
    </source>
</reference>
<evidence type="ECO:0000313" key="3">
    <source>
        <dbReference type="Proteomes" id="UP001245184"/>
    </source>
</evidence>
<gene>
    <name evidence="2" type="ORF">QF025_006344</name>
</gene>
<keyword evidence="1" id="KW-0472">Membrane</keyword>
<evidence type="ECO:0000256" key="1">
    <source>
        <dbReference type="SAM" id="Phobius"/>
    </source>
</evidence>
<dbReference type="Proteomes" id="UP001245184">
    <property type="component" value="Unassembled WGS sequence"/>
</dbReference>
<protein>
    <recommendedName>
        <fullName evidence="4">Transmembrane protein</fullName>
    </recommendedName>
</protein>
<comment type="caution">
    <text evidence="2">The sequence shown here is derived from an EMBL/GenBank/DDBJ whole genome shotgun (WGS) entry which is preliminary data.</text>
</comment>
<feature type="transmembrane region" description="Helical" evidence="1">
    <location>
        <begin position="39"/>
        <end position="59"/>
    </location>
</feature>
<organism evidence="2 3">
    <name type="scientific">Paraburkholderia graminis</name>
    <dbReference type="NCBI Taxonomy" id="60548"/>
    <lineage>
        <taxon>Bacteria</taxon>
        <taxon>Pseudomonadati</taxon>
        <taxon>Pseudomonadota</taxon>
        <taxon>Betaproteobacteria</taxon>
        <taxon>Burkholderiales</taxon>
        <taxon>Burkholderiaceae</taxon>
        <taxon>Paraburkholderia</taxon>
    </lineage>
</organism>
<evidence type="ECO:0000313" key="2">
    <source>
        <dbReference type="EMBL" id="MDR6207624.1"/>
    </source>
</evidence>
<dbReference type="PROSITE" id="PS51257">
    <property type="entry name" value="PROKAR_LIPOPROTEIN"/>
    <property type="match status" value="1"/>
</dbReference>